<dbReference type="InterPro" id="IPR001304">
    <property type="entry name" value="C-type_lectin-like"/>
</dbReference>
<name>A0A1B6FE09_9HEMI</name>
<dbReference type="InterPro" id="IPR016187">
    <property type="entry name" value="CTDL_fold"/>
</dbReference>
<evidence type="ECO:0000259" key="3">
    <source>
        <dbReference type="PROSITE" id="PS50041"/>
    </source>
</evidence>
<accession>A0A1B6FE09</accession>
<keyword evidence="2" id="KW-0732">Signal</keyword>
<dbReference type="InterPro" id="IPR018378">
    <property type="entry name" value="C-type_lectin_CS"/>
</dbReference>
<feature type="signal peptide" evidence="2">
    <location>
        <begin position="1"/>
        <end position="17"/>
    </location>
</feature>
<evidence type="ECO:0000256" key="1">
    <source>
        <dbReference type="ARBA" id="ARBA00023157"/>
    </source>
</evidence>
<dbReference type="SUPFAM" id="SSF90148">
    <property type="entry name" value="DPY module"/>
    <property type="match status" value="1"/>
</dbReference>
<dbReference type="SUPFAM" id="SSF56436">
    <property type="entry name" value="C-type lectin-like"/>
    <property type="match status" value="1"/>
</dbReference>
<evidence type="ECO:0000256" key="2">
    <source>
        <dbReference type="SAM" id="SignalP"/>
    </source>
</evidence>
<reference evidence="4" key="1">
    <citation type="submission" date="2015-11" db="EMBL/GenBank/DDBJ databases">
        <title>De novo transcriptome assembly of four potential Pierce s Disease insect vectors from Arizona vineyards.</title>
        <authorList>
            <person name="Tassone E.E."/>
        </authorList>
    </citation>
    <scope>NUCLEOTIDE SEQUENCE</scope>
</reference>
<dbReference type="SMART" id="SM00034">
    <property type="entry name" value="CLECT"/>
    <property type="match status" value="1"/>
</dbReference>
<keyword evidence="1" id="KW-1015">Disulfide bond</keyword>
<organism evidence="4">
    <name type="scientific">Cuerna arida</name>
    <dbReference type="NCBI Taxonomy" id="1464854"/>
    <lineage>
        <taxon>Eukaryota</taxon>
        <taxon>Metazoa</taxon>
        <taxon>Ecdysozoa</taxon>
        <taxon>Arthropoda</taxon>
        <taxon>Hexapoda</taxon>
        <taxon>Insecta</taxon>
        <taxon>Pterygota</taxon>
        <taxon>Neoptera</taxon>
        <taxon>Paraneoptera</taxon>
        <taxon>Hemiptera</taxon>
        <taxon>Auchenorrhyncha</taxon>
        <taxon>Membracoidea</taxon>
        <taxon>Cicadellidae</taxon>
        <taxon>Cicadellinae</taxon>
        <taxon>Proconiini</taxon>
        <taxon>Cuerna</taxon>
    </lineage>
</organism>
<sequence>MIKVIIFQVFLLTVTRAGLLSPRNMTNTAFPECLVNEDCPTHKACVRTSCVTPCDGRCGNNTECIARDHIAACSCLPGYSGHPFSSTGCLANQGFVPRVIGHGGTKRFHAQYIIEKNWFEAFMYCQSKGQQLATIQSKQENEQFFEAIKENQLYKSARAQLFWTAGTDLAREGEWYWMTTGLPIDSFLDWHTSQPNNYENREHCLCFECVDKKWHDFDCKQLVAPFVCESYE</sequence>
<dbReference type="Gene3D" id="3.10.100.10">
    <property type="entry name" value="Mannose-Binding Protein A, subunit A"/>
    <property type="match status" value="1"/>
</dbReference>
<proteinExistence type="predicted"/>
<gene>
    <name evidence="4" type="ORF">g.25393</name>
</gene>
<dbReference type="CDD" id="cd00037">
    <property type="entry name" value="CLECT"/>
    <property type="match status" value="1"/>
</dbReference>
<dbReference type="PANTHER" id="PTHR22802">
    <property type="entry name" value="C-TYPE LECTIN SUPERFAMILY MEMBER"/>
    <property type="match status" value="1"/>
</dbReference>
<dbReference type="InterPro" id="IPR048407">
    <property type="entry name" value="Dumpy_DPY"/>
</dbReference>
<dbReference type="PROSITE" id="PS50041">
    <property type="entry name" value="C_TYPE_LECTIN_2"/>
    <property type="match status" value="1"/>
</dbReference>
<dbReference type="InterPro" id="IPR016186">
    <property type="entry name" value="C-type_lectin-like/link_sf"/>
</dbReference>
<dbReference type="PROSITE" id="PS00615">
    <property type="entry name" value="C_TYPE_LECTIN_1"/>
    <property type="match status" value="1"/>
</dbReference>
<dbReference type="EMBL" id="GECZ01021320">
    <property type="protein sequence ID" value="JAS48449.1"/>
    <property type="molecule type" value="Transcribed_RNA"/>
</dbReference>
<dbReference type="Pfam" id="PF00059">
    <property type="entry name" value="Lectin_C"/>
    <property type="match status" value="1"/>
</dbReference>
<dbReference type="Pfam" id="PF21164">
    <property type="entry name" value="Dumpy_DPY"/>
    <property type="match status" value="1"/>
</dbReference>
<feature type="chain" id="PRO_5008582905" description="C-type lectin domain-containing protein" evidence="2">
    <location>
        <begin position="18"/>
        <end position="232"/>
    </location>
</feature>
<protein>
    <recommendedName>
        <fullName evidence="3">C-type lectin domain-containing protein</fullName>
    </recommendedName>
</protein>
<dbReference type="AlphaFoldDB" id="A0A1B6FE09"/>
<dbReference type="PANTHER" id="PTHR22802:SF465">
    <property type="entry name" value="AT17652P-RELATED"/>
    <property type="match status" value="1"/>
</dbReference>
<feature type="domain" description="C-type lectin" evidence="3">
    <location>
        <begin position="112"/>
        <end position="221"/>
    </location>
</feature>
<dbReference type="InterPro" id="IPR051004">
    <property type="entry name" value="DC-SIGN_domain-containing"/>
</dbReference>
<evidence type="ECO:0000313" key="4">
    <source>
        <dbReference type="EMBL" id="JAS48449.1"/>
    </source>
</evidence>